<accession>A0A812WK75</accession>
<proteinExistence type="predicted"/>
<dbReference type="AlphaFoldDB" id="A0A812WK75"/>
<gene>
    <name evidence="3" type="ORF">SPIL2461_LOCUS19219</name>
</gene>
<feature type="coiled-coil region" evidence="1">
    <location>
        <begin position="171"/>
        <end position="209"/>
    </location>
</feature>
<evidence type="ECO:0000256" key="2">
    <source>
        <dbReference type="SAM" id="MobiDB-lite"/>
    </source>
</evidence>
<dbReference type="OrthoDB" id="10677598at2759"/>
<dbReference type="Proteomes" id="UP000649617">
    <property type="component" value="Unassembled WGS sequence"/>
</dbReference>
<name>A0A812WK75_SYMPI</name>
<protein>
    <recommendedName>
        <fullName evidence="5">J domain-containing protein</fullName>
    </recommendedName>
</protein>
<evidence type="ECO:0000313" key="4">
    <source>
        <dbReference type="Proteomes" id="UP000649617"/>
    </source>
</evidence>
<feature type="region of interest" description="Disordered" evidence="2">
    <location>
        <begin position="306"/>
        <end position="345"/>
    </location>
</feature>
<feature type="coiled-coil region" evidence="1">
    <location>
        <begin position="36"/>
        <end position="71"/>
    </location>
</feature>
<keyword evidence="4" id="KW-1185">Reference proteome</keyword>
<reference evidence="3" key="1">
    <citation type="submission" date="2021-02" db="EMBL/GenBank/DDBJ databases">
        <authorList>
            <person name="Dougan E. K."/>
            <person name="Rhodes N."/>
            <person name="Thang M."/>
            <person name="Chan C."/>
        </authorList>
    </citation>
    <scope>NUCLEOTIDE SEQUENCE</scope>
</reference>
<organism evidence="3 4">
    <name type="scientific">Symbiodinium pilosum</name>
    <name type="common">Dinoflagellate</name>
    <dbReference type="NCBI Taxonomy" id="2952"/>
    <lineage>
        <taxon>Eukaryota</taxon>
        <taxon>Sar</taxon>
        <taxon>Alveolata</taxon>
        <taxon>Dinophyceae</taxon>
        <taxon>Suessiales</taxon>
        <taxon>Symbiodiniaceae</taxon>
        <taxon>Symbiodinium</taxon>
    </lineage>
</organism>
<keyword evidence="1" id="KW-0175">Coiled coil</keyword>
<evidence type="ECO:0008006" key="5">
    <source>
        <dbReference type="Google" id="ProtNLM"/>
    </source>
</evidence>
<dbReference type="EMBL" id="CAJNIZ010044387">
    <property type="protein sequence ID" value="CAE7686977.1"/>
    <property type="molecule type" value="Genomic_DNA"/>
</dbReference>
<sequence>MFLDAKVSSCQTLPPLDGAEEHGKTWGGWFQGSRREEAMEKKLEQVRNEAARNLQESIQKVETAVRNNKNLADGMWAKFNRNVEAIQPSAAILPQLKVEIQRELSKLEFSPRLQAAERKLQALTDRCNNWPDPASIMSQLKVGMKQELANFESGPKLRSMEQSLQTRNDECRELADSLRGLQVNMEESSNKLQEQLQNLRAGVDENQQLVEREFGKFRRNLNSMALPESGLSPEVSSRLDSLEVDLQKLHRTLQGSARPADTCEAAGCGPVEEKPLPEDACKLAPADPRADDFLDALEPAPEVAAVCTGPSEPTMPTARPSAEAVEAASGQGREPLRSTGAQQRAKSRIRLPMQNDVMFTSPAHPTDPTSRTITCQVEKELILSRAQRDTPERKRKFLRELNLRLHPDKGGTDAAMTWFAEWKKKHEAWYMSESFYVDPPRRA</sequence>
<evidence type="ECO:0000256" key="1">
    <source>
        <dbReference type="SAM" id="Coils"/>
    </source>
</evidence>
<evidence type="ECO:0000313" key="3">
    <source>
        <dbReference type="EMBL" id="CAE7686977.1"/>
    </source>
</evidence>
<comment type="caution">
    <text evidence="3">The sequence shown here is derived from an EMBL/GenBank/DDBJ whole genome shotgun (WGS) entry which is preliminary data.</text>
</comment>